<accession>A0A1C7MN69</accession>
<comment type="caution">
    <text evidence="2">The sequence shown here is derived from an EMBL/GenBank/DDBJ whole genome shotgun (WGS) entry which is preliminary data.</text>
</comment>
<feature type="region of interest" description="Disordered" evidence="1">
    <location>
        <begin position="325"/>
        <end position="382"/>
    </location>
</feature>
<gene>
    <name evidence="2" type="ORF">A0H81_02225</name>
</gene>
<evidence type="ECO:0000313" key="3">
    <source>
        <dbReference type="Proteomes" id="UP000092993"/>
    </source>
</evidence>
<dbReference type="AlphaFoldDB" id="A0A1C7MN69"/>
<keyword evidence="3" id="KW-1185">Reference proteome</keyword>
<name>A0A1C7MN69_GRIFR</name>
<organism evidence="2 3">
    <name type="scientific">Grifola frondosa</name>
    <name type="common">Maitake</name>
    <name type="synonym">Polyporus frondosus</name>
    <dbReference type="NCBI Taxonomy" id="5627"/>
    <lineage>
        <taxon>Eukaryota</taxon>
        <taxon>Fungi</taxon>
        <taxon>Dikarya</taxon>
        <taxon>Basidiomycota</taxon>
        <taxon>Agaricomycotina</taxon>
        <taxon>Agaricomycetes</taxon>
        <taxon>Polyporales</taxon>
        <taxon>Grifolaceae</taxon>
        <taxon>Grifola</taxon>
    </lineage>
</organism>
<sequence length="442" mass="47847">MLNHSVLTDVLGTAHESPQLCQMDVSEYPRLPDCDATLDRHPSSLPMATLSYMSTLHSTGRRIASASSMSLGSRVGSAQSSLLSDTPSFAAFKMLRLDGDELDEAQSHMADDSPLRNKGRKNRTLHREVTMHNLVHKLDSSRSRSLTALIHALDNASPGLYQSLVNCATMPACISDCSLISIDEESQEHIYSLGSAGPSGVERQAGVPAHALPSDILDELDILAAKIRKLPLPQGPTLLPPDADDAFPTTAIHTRAIESSPINNHEQCAYTSRKTAYVSPQTHLSTPESVAGKIHHYNILQTISSPFLGPIVSWSIPKLTRTFGRRSRNTVTPRKRSSDAANDAHSLARSSDIARRISHSPPPSTPLVTVKSPGATPKSSRIKSFFRRGPRCSAPPALENIGKKASQIPRTTRCNQQEALAGVPRSPYRGDLGLHNGPFSHL</sequence>
<evidence type="ECO:0000256" key="1">
    <source>
        <dbReference type="SAM" id="MobiDB-lite"/>
    </source>
</evidence>
<proteinExistence type="predicted"/>
<feature type="region of interest" description="Disordered" evidence="1">
    <location>
        <begin position="419"/>
        <end position="442"/>
    </location>
</feature>
<dbReference type="OMA" id="HEQCAYT"/>
<dbReference type="Proteomes" id="UP000092993">
    <property type="component" value="Unassembled WGS sequence"/>
</dbReference>
<dbReference type="OrthoDB" id="2755543at2759"/>
<dbReference type="EMBL" id="LUGG01000002">
    <property type="protein sequence ID" value="OBZ78258.1"/>
    <property type="molecule type" value="Genomic_DNA"/>
</dbReference>
<protein>
    <submittedName>
        <fullName evidence="2">Uncharacterized protein</fullName>
    </submittedName>
</protein>
<reference evidence="2 3" key="1">
    <citation type="submission" date="2016-03" db="EMBL/GenBank/DDBJ databases">
        <title>Whole genome sequencing of Grifola frondosa 9006-11.</title>
        <authorList>
            <person name="Min B."/>
            <person name="Park H."/>
            <person name="Kim J.-G."/>
            <person name="Cho H."/>
            <person name="Oh Y.-L."/>
            <person name="Kong W.-S."/>
            <person name="Choi I.-G."/>
        </authorList>
    </citation>
    <scope>NUCLEOTIDE SEQUENCE [LARGE SCALE GENOMIC DNA]</scope>
    <source>
        <strain evidence="2 3">9006-11</strain>
    </source>
</reference>
<evidence type="ECO:0000313" key="2">
    <source>
        <dbReference type="EMBL" id="OBZ78258.1"/>
    </source>
</evidence>